<dbReference type="EMBL" id="BGPR01000107">
    <property type="protein sequence ID" value="GBL94942.1"/>
    <property type="molecule type" value="Genomic_DNA"/>
</dbReference>
<evidence type="ECO:0000256" key="3">
    <source>
        <dbReference type="ARBA" id="ARBA00019696"/>
    </source>
</evidence>
<evidence type="ECO:0000256" key="2">
    <source>
        <dbReference type="ARBA" id="ARBA00010222"/>
    </source>
</evidence>
<dbReference type="PANTHER" id="PTHR12691:SF10">
    <property type="entry name" value="MEDIATOR OF RNA POLYMERASE II TRANSCRIPTION SUBUNIT 23"/>
    <property type="match status" value="1"/>
</dbReference>
<comment type="similarity">
    <text evidence="2">Belongs to the Mediator complex subunit 23 family.</text>
</comment>
<dbReference type="OrthoDB" id="6409840at2759"/>
<dbReference type="GO" id="GO:0003677">
    <property type="term" value="F:DNA binding"/>
    <property type="evidence" value="ECO:0007669"/>
    <property type="project" value="UniProtKB-KW"/>
</dbReference>
<evidence type="ECO:0000313" key="10">
    <source>
        <dbReference type="EMBL" id="GBL94942.1"/>
    </source>
</evidence>
<feature type="domain" description="HTH CENPB-type" evidence="9">
    <location>
        <begin position="1310"/>
        <end position="1381"/>
    </location>
</feature>
<gene>
    <name evidence="10" type="primary">med23</name>
    <name evidence="10" type="ORF">AVEN_187459_1</name>
</gene>
<dbReference type="PANTHER" id="PTHR12691">
    <property type="entry name" value="MEDIATOR OF RNA POLYMERASE II TRANSCRIPTION SUBUNIT 23"/>
    <property type="match status" value="1"/>
</dbReference>
<evidence type="ECO:0000256" key="5">
    <source>
        <dbReference type="ARBA" id="ARBA00023125"/>
    </source>
</evidence>
<dbReference type="GO" id="GO:0010628">
    <property type="term" value="P:positive regulation of gene expression"/>
    <property type="evidence" value="ECO:0007669"/>
    <property type="project" value="TreeGrafter"/>
</dbReference>
<dbReference type="InterPro" id="IPR009057">
    <property type="entry name" value="Homeodomain-like_sf"/>
</dbReference>
<evidence type="ECO:0000256" key="7">
    <source>
        <dbReference type="ARBA" id="ARBA00023242"/>
    </source>
</evidence>
<organism evidence="10 11">
    <name type="scientific">Araneus ventricosus</name>
    <name type="common">Orbweaver spider</name>
    <name type="synonym">Epeira ventricosa</name>
    <dbReference type="NCBI Taxonomy" id="182803"/>
    <lineage>
        <taxon>Eukaryota</taxon>
        <taxon>Metazoa</taxon>
        <taxon>Ecdysozoa</taxon>
        <taxon>Arthropoda</taxon>
        <taxon>Chelicerata</taxon>
        <taxon>Arachnida</taxon>
        <taxon>Araneae</taxon>
        <taxon>Araneomorphae</taxon>
        <taxon>Entelegynae</taxon>
        <taxon>Araneoidea</taxon>
        <taxon>Araneidae</taxon>
        <taxon>Araneus</taxon>
    </lineage>
</organism>
<evidence type="ECO:0000256" key="8">
    <source>
        <dbReference type="ARBA" id="ARBA00031961"/>
    </source>
</evidence>
<dbReference type="Gene3D" id="1.10.10.60">
    <property type="entry name" value="Homeodomain-like"/>
    <property type="match status" value="1"/>
</dbReference>
<keyword evidence="6" id="KW-0804">Transcription</keyword>
<comment type="subcellular location">
    <subcellularLocation>
        <location evidence="1">Nucleus</location>
    </subcellularLocation>
</comment>
<keyword evidence="4" id="KW-0805">Transcription regulation</keyword>
<accession>A0A4Y2BRW3</accession>
<evidence type="ECO:0000256" key="1">
    <source>
        <dbReference type="ARBA" id="ARBA00004123"/>
    </source>
</evidence>
<dbReference type="GO" id="GO:0006357">
    <property type="term" value="P:regulation of transcription by RNA polymerase II"/>
    <property type="evidence" value="ECO:0007669"/>
    <property type="project" value="TreeGrafter"/>
</dbReference>
<protein>
    <recommendedName>
        <fullName evidence="3">Mediator of RNA polymerase II transcription subunit 23</fullName>
    </recommendedName>
    <alternativeName>
        <fullName evidence="8">Mediator complex subunit 23</fullName>
    </alternativeName>
</protein>
<dbReference type="Proteomes" id="UP000499080">
    <property type="component" value="Unassembled WGS sequence"/>
</dbReference>
<evidence type="ECO:0000256" key="4">
    <source>
        <dbReference type="ARBA" id="ARBA00023015"/>
    </source>
</evidence>
<dbReference type="Pfam" id="PF03221">
    <property type="entry name" value="HTH_Tnp_Tc5"/>
    <property type="match status" value="1"/>
</dbReference>
<reference evidence="10 11" key="1">
    <citation type="journal article" date="2019" name="Sci. Rep.">
        <title>Orb-weaving spider Araneus ventricosus genome elucidates the spidroin gene catalogue.</title>
        <authorList>
            <person name="Kono N."/>
            <person name="Nakamura H."/>
            <person name="Ohtoshi R."/>
            <person name="Moran D.A.P."/>
            <person name="Shinohara A."/>
            <person name="Yoshida Y."/>
            <person name="Fujiwara M."/>
            <person name="Mori M."/>
            <person name="Tomita M."/>
            <person name="Arakawa K."/>
        </authorList>
    </citation>
    <scope>NUCLEOTIDE SEQUENCE [LARGE SCALE GENOMIC DNA]</scope>
</reference>
<keyword evidence="7" id="KW-0539">Nucleus</keyword>
<comment type="caution">
    <text evidence="10">The sequence shown here is derived from an EMBL/GenBank/DDBJ whole genome shotgun (WGS) entry which is preliminary data.</text>
</comment>
<evidence type="ECO:0000256" key="6">
    <source>
        <dbReference type="ARBA" id="ARBA00023163"/>
    </source>
</evidence>
<dbReference type="InterPro" id="IPR006600">
    <property type="entry name" value="HTH_CenpB_DNA-bd_dom"/>
</dbReference>
<dbReference type="Pfam" id="PF11573">
    <property type="entry name" value="Med23"/>
    <property type="match status" value="1"/>
</dbReference>
<dbReference type="GO" id="GO:0005667">
    <property type="term" value="C:transcription regulator complex"/>
    <property type="evidence" value="ECO:0007669"/>
    <property type="project" value="TreeGrafter"/>
</dbReference>
<keyword evidence="5" id="KW-0238">DNA-binding</keyword>
<keyword evidence="11" id="KW-1185">Reference proteome</keyword>
<dbReference type="GO" id="GO:0016592">
    <property type="term" value="C:mediator complex"/>
    <property type="evidence" value="ECO:0007669"/>
    <property type="project" value="TreeGrafter"/>
</dbReference>
<evidence type="ECO:0000259" key="9">
    <source>
        <dbReference type="PROSITE" id="PS51253"/>
    </source>
</evidence>
<name>A0A4Y2BRW3_ARAVE</name>
<dbReference type="PROSITE" id="PS51253">
    <property type="entry name" value="HTH_CENPB"/>
    <property type="match status" value="1"/>
</dbReference>
<dbReference type="InterPro" id="IPR021629">
    <property type="entry name" value="Mediator_Med23"/>
</dbReference>
<evidence type="ECO:0000313" key="11">
    <source>
        <dbReference type="Proteomes" id="UP000499080"/>
    </source>
</evidence>
<proteinExistence type="inferred from homology"/>
<dbReference type="SUPFAM" id="SSF46689">
    <property type="entry name" value="Homeodomain-like"/>
    <property type="match status" value="1"/>
</dbReference>
<sequence length="1431" mass="163554">METTALVVESKVEQFIGEVLYEGELAVAFHGFIVHSADDQVKIFKKYQENLKNLLTSLSEAELAPTLTHYVKLLSSTRNNQKMKLLFSLLDYAVTNNIISARLVCETLLKCENLVYINEDFWCLSFMLIDKIISGIDYKGVRDLLKTILDKAQGIKSAVNVAVMSQLRAVQKVLETIFDRNDCLLPSYLILDELQKKLPARGSYPHWKFSKLISSFIDSFRPTAQMVSVSVFMEIKGDETAYGRSKLLPVVGHSATLGNVWKLDPVTAKAPLRGLLPYNKELLEPQTSLLRYVLEQPYSREMVCSMLGVSKQQKQRCPVLEEQLVELIVSAMEKSENELDSMEDGGPTQLLWQHLSSQLIYFVLFQYASFPHIIMILHNKLVGRNLRKGRDHLMWVLLQFISGSIQKNLVCKLSLLLLHPYLNDFLPVMKLYDLLYPEKEPLPFPDVTKASSTHALAITSIWIHLMKKAQVEKVSLQRRLPVALSNHLEYLQNSLNNNNLSHTLNTDYRIPLLCNAYSTNQDCFTRPMAILVEAVQGTQKQQASLTGGAVTGPIKPLSMSVLDSLTVHTKMSLIHNIVTHVMKLAQAKSTHVLSPALVETYSRLLVYSEIESLGIKGFITHLLPTVFRSHAWGILHTLLEMFSYRLHHFQPHYRVQLLNHLHSLAAVPQTNQTQLHLCVQSTALKLIAGMGSAEVQPQLSRLPSEPKSLLSNESEELNKVLVLTIARAIHVTGSESLSGSWCKEILTTIMQHTPHSWSSFTLQCFPKVLADFFYHHQAPKENKAQLKRSVEEEYKKWKTMSNENDIISHFSGSSPLFLCLLWKMLLDNDRISTIAYQILDRIGARSLSAHLRTFADFLVFEFAISAAGQHVNKYVDALNDLIWKCHVIQLDRLILCLALRSFEGNEAQVCFLIIRMLLLKSQEFKNRVYDFVKNNSPEHWKQSDWHEKHLMFHRIYQEKFYFEGLHDLNAQHTYLPVYFGNVCLRFLPVMDIVIHRFLELPTVSISVEGLLDTLGCLYKFHDRPLTYLYNTLHYYEQKLRDRPPLKKKLVSAIIGSLKDIRPEGWALSDGYLSYINDTSDELNWIPDHDYYVKLIGRLVDTLAGKSPFPHTDWRFNEFPNQGAHALHVTCIELMSLPVSTTIVGNALLDVILKGRTVMVHSNIVAWMNAVGLVLTALPEAYWGVLNDRILEVMQSPLLTNPTPEIDPFLMFDFAGSYNSMTELPCSYLVALTHAVWYHASIGQICTLTQLLKTKFKPAVKTEVQFIFICHLVAPFLQRFYLERTRYAMEITVELYEMLEAVDKNCEQLQYIDAVCDLLYHIKYMFIGDAIKNEIEKSIRNLRPAIQQKAIEVAEELNIEDFGSSNGWLERFKDRHCLSFKTICGEAAAVEEAIEDWKNSVLKDILSRFDASNAFNLDETGLFYRLLPDKTL</sequence>